<feature type="domain" description="Phosphatidylglycerol lysyltransferase C-terminal" evidence="1">
    <location>
        <begin position="27"/>
        <end position="291"/>
    </location>
</feature>
<dbReference type="Proteomes" id="UP000628736">
    <property type="component" value="Unassembled WGS sequence"/>
</dbReference>
<dbReference type="Gene3D" id="3.40.630.30">
    <property type="match status" value="1"/>
</dbReference>
<dbReference type="Pfam" id="PF09924">
    <property type="entry name" value="LPG_synthase_C"/>
    <property type="match status" value="1"/>
</dbReference>
<dbReference type="EMBL" id="JACOPO010000001">
    <property type="protein sequence ID" value="MBC5721397.1"/>
    <property type="molecule type" value="Genomic_DNA"/>
</dbReference>
<reference evidence="2" key="1">
    <citation type="submission" date="2020-08" db="EMBL/GenBank/DDBJ databases">
        <title>Genome public.</title>
        <authorList>
            <person name="Liu C."/>
            <person name="Sun Q."/>
        </authorList>
    </citation>
    <scope>NUCLEOTIDE SEQUENCE</scope>
    <source>
        <strain evidence="2">NSJ-23</strain>
    </source>
</reference>
<evidence type="ECO:0000259" key="1">
    <source>
        <dbReference type="Pfam" id="PF09924"/>
    </source>
</evidence>
<gene>
    <name evidence="2" type="ORF">H8S11_00970</name>
</gene>
<protein>
    <submittedName>
        <fullName evidence="2">DUF2156 domain-containing protein</fullName>
    </submittedName>
</protein>
<dbReference type="AlphaFoldDB" id="A0A8J6J7J1"/>
<dbReference type="InterPro" id="IPR016732">
    <property type="entry name" value="UCP018688"/>
</dbReference>
<accession>A0A8J6J7J1</accession>
<keyword evidence="3" id="KW-1185">Reference proteome</keyword>
<dbReference type="InterPro" id="IPR016181">
    <property type="entry name" value="Acyl_CoA_acyltransferase"/>
</dbReference>
<dbReference type="PIRSF" id="PIRSF018688">
    <property type="entry name" value="UCP018688"/>
    <property type="match status" value="1"/>
</dbReference>
<dbReference type="PANTHER" id="PTHR41373">
    <property type="entry name" value="DUF2156 DOMAIN-CONTAINING PROTEIN"/>
    <property type="match status" value="1"/>
</dbReference>
<comment type="caution">
    <text evidence="2">The sequence shown here is derived from an EMBL/GenBank/DDBJ whole genome shotgun (WGS) entry which is preliminary data.</text>
</comment>
<evidence type="ECO:0000313" key="2">
    <source>
        <dbReference type="EMBL" id="MBC5721397.1"/>
    </source>
</evidence>
<name>A0A8J6J7J1_9FIRM</name>
<evidence type="ECO:0000313" key="3">
    <source>
        <dbReference type="Proteomes" id="UP000628736"/>
    </source>
</evidence>
<sequence>MLDFHPLQLEDFPRLRPFFGYSGSRICDTTPGTVFIWRDMYKTEWAIYDGSLYFKVDYPGLGPTFTLPLGGGRTEHYRQIADYCCRREMPIQFYPVSKDELERLQDFFPASTAATERDNFDYLYRAEDLKYFRGKKLSGQRNHVNKFLKTYGSWLFRPIAPEDIPSVKGFLDRYASRVDKSAASFHEDIAKTHEVLDNYQTYDLLGGMLLVDGQIAGFSLGEIIGDTLFTHIEKADRDYEGCYQMLVAQFAQHFATEGIAFINREDDAGDLGLRTSKLSYHPIALLEKYTVTVEEPCAFCQK</sequence>
<dbReference type="PANTHER" id="PTHR41373:SF1">
    <property type="entry name" value="PHOSPHATIDYLGLYCEROL LYSYLTRANSFERASE C-TERMINAL DOMAIN-CONTAINING PROTEIN"/>
    <property type="match status" value="1"/>
</dbReference>
<organism evidence="2 3">
    <name type="scientific">Flintibacter hominis</name>
    <dbReference type="NCBI Taxonomy" id="2763048"/>
    <lineage>
        <taxon>Bacteria</taxon>
        <taxon>Bacillati</taxon>
        <taxon>Bacillota</taxon>
        <taxon>Clostridia</taxon>
        <taxon>Eubacteriales</taxon>
        <taxon>Flintibacter</taxon>
    </lineage>
</organism>
<dbReference type="RefSeq" id="WP_147571654.1">
    <property type="nucleotide sequence ID" value="NZ_JACOPO010000001.1"/>
</dbReference>
<dbReference type="SUPFAM" id="SSF55729">
    <property type="entry name" value="Acyl-CoA N-acyltransferases (Nat)"/>
    <property type="match status" value="2"/>
</dbReference>
<proteinExistence type="predicted"/>
<dbReference type="InterPro" id="IPR024320">
    <property type="entry name" value="LPG_synthase_C"/>
</dbReference>